<keyword evidence="3" id="KW-1185">Reference proteome</keyword>
<keyword evidence="1" id="KW-1277">Toxin-antitoxin system</keyword>
<organism evidence="2 3">
    <name type="scientific">Nostocoides japonicum T1-X7</name>
    <dbReference type="NCBI Taxonomy" id="1194083"/>
    <lineage>
        <taxon>Bacteria</taxon>
        <taxon>Bacillati</taxon>
        <taxon>Actinomycetota</taxon>
        <taxon>Actinomycetes</taxon>
        <taxon>Micrococcales</taxon>
        <taxon>Intrasporangiaceae</taxon>
        <taxon>Nostocoides</taxon>
    </lineage>
</organism>
<proteinExistence type="predicted"/>
<dbReference type="EMBL" id="CAJB01000411">
    <property type="protein sequence ID" value="CCH80139.1"/>
    <property type="molecule type" value="Genomic_DNA"/>
</dbReference>
<dbReference type="InterPro" id="IPR035093">
    <property type="entry name" value="RelE/ParE_toxin_dom_sf"/>
</dbReference>
<dbReference type="AlphaFoldDB" id="A0A077M7Q7"/>
<protein>
    <submittedName>
        <fullName evidence="2">Addiction module toxin, RelE/StbE family</fullName>
    </submittedName>
</protein>
<comment type="caution">
    <text evidence="2">The sequence shown here is derived from an EMBL/GenBank/DDBJ whole genome shotgun (WGS) entry which is preliminary data.</text>
</comment>
<dbReference type="Proteomes" id="UP000035721">
    <property type="component" value="Unassembled WGS sequence"/>
</dbReference>
<dbReference type="RefSeq" id="WP_157635438.1">
    <property type="nucleotide sequence ID" value="NZ_HF570958.1"/>
</dbReference>
<evidence type="ECO:0000313" key="3">
    <source>
        <dbReference type="Proteomes" id="UP000035721"/>
    </source>
</evidence>
<dbReference type="STRING" id="1194083.BN12_770003"/>
<reference evidence="2 3" key="1">
    <citation type="journal article" date="2013" name="ISME J.">
        <title>A metabolic model for members of the genus Tetrasphaera involved in enhanced biological phosphorus removal.</title>
        <authorList>
            <person name="Kristiansen R."/>
            <person name="Nguyen H.T.T."/>
            <person name="Saunders A.M."/>
            <person name="Nielsen J.L."/>
            <person name="Wimmer R."/>
            <person name="Le V.Q."/>
            <person name="McIlroy S.J."/>
            <person name="Petrovski S."/>
            <person name="Seviour R.J."/>
            <person name="Calteau A."/>
            <person name="Nielsen K.L."/>
            <person name="Nielsen P.H."/>
        </authorList>
    </citation>
    <scope>NUCLEOTIDE SEQUENCE [LARGE SCALE GENOMIC DNA]</scope>
    <source>
        <strain evidence="2 3">T1-X7</strain>
    </source>
</reference>
<evidence type="ECO:0000256" key="1">
    <source>
        <dbReference type="ARBA" id="ARBA00022649"/>
    </source>
</evidence>
<accession>A0A077M7Q7</accession>
<dbReference type="Pfam" id="PF05016">
    <property type="entry name" value="ParE_toxin"/>
    <property type="match status" value="1"/>
</dbReference>
<gene>
    <name evidence="2" type="ORF">BN12_770003</name>
</gene>
<evidence type="ECO:0000313" key="2">
    <source>
        <dbReference type="EMBL" id="CCH80139.1"/>
    </source>
</evidence>
<dbReference type="OrthoDB" id="5326046at2"/>
<dbReference type="Gene3D" id="3.30.2310.20">
    <property type="entry name" value="RelE-like"/>
    <property type="match status" value="1"/>
</dbReference>
<name>A0A077M7Q7_9MICO</name>
<sequence length="35" mass="4221">MRRSARRGDFRISYRVADTVTILAIEHRSDVYRPR</sequence>
<dbReference type="InterPro" id="IPR007712">
    <property type="entry name" value="RelE/ParE_toxin"/>
</dbReference>